<feature type="transmembrane region" description="Helical" evidence="1">
    <location>
        <begin position="56"/>
        <end position="80"/>
    </location>
</feature>
<keyword evidence="1" id="KW-0472">Membrane</keyword>
<feature type="transmembrane region" description="Helical" evidence="1">
    <location>
        <begin position="20"/>
        <end position="44"/>
    </location>
</feature>
<reference evidence="2 3" key="1">
    <citation type="submission" date="2019-12" db="EMBL/GenBank/DDBJ databases">
        <title>Halocatena pleomorpha gen. nov. sp. nov., an extremely halophilic archaeon of family Halobacteriaceae isolated from saltpan soil.</title>
        <authorList>
            <person name="Pal Y."/>
            <person name="Verma A."/>
            <person name="Krishnamurthi S."/>
            <person name="Kumar P."/>
        </authorList>
    </citation>
    <scope>NUCLEOTIDE SEQUENCE [LARGE SCALE GENOMIC DNA]</scope>
    <source>
        <strain evidence="2 3">JCM 16495</strain>
    </source>
</reference>
<dbReference type="RefSeq" id="WP_158205188.1">
    <property type="nucleotide sequence ID" value="NZ_WSZK01000023.1"/>
</dbReference>
<keyword evidence="1" id="KW-0812">Transmembrane</keyword>
<organism evidence="2 3">
    <name type="scientific">Halomarina oriensis</name>
    <dbReference type="NCBI Taxonomy" id="671145"/>
    <lineage>
        <taxon>Archaea</taxon>
        <taxon>Methanobacteriati</taxon>
        <taxon>Methanobacteriota</taxon>
        <taxon>Stenosarchaea group</taxon>
        <taxon>Halobacteria</taxon>
        <taxon>Halobacteriales</taxon>
        <taxon>Natronomonadaceae</taxon>
        <taxon>Halomarina</taxon>
    </lineage>
</organism>
<evidence type="ECO:0008006" key="4">
    <source>
        <dbReference type="Google" id="ProtNLM"/>
    </source>
</evidence>
<dbReference type="OrthoDB" id="342332at2157"/>
<protein>
    <recommendedName>
        <fullName evidence="4">DUF5518 domain-containing protein</fullName>
    </recommendedName>
</protein>
<feature type="transmembrane region" description="Helical" evidence="1">
    <location>
        <begin position="86"/>
        <end position="104"/>
    </location>
</feature>
<dbReference type="InterPro" id="IPR040493">
    <property type="entry name" value="DUF5518"/>
</dbReference>
<dbReference type="Pfam" id="PF17647">
    <property type="entry name" value="DUF5518"/>
    <property type="match status" value="1"/>
</dbReference>
<keyword evidence="3" id="KW-1185">Reference proteome</keyword>
<evidence type="ECO:0000313" key="2">
    <source>
        <dbReference type="EMBL" id="MWG35519.1"/>
    </source>
</evidence>
<dbReference type="EMBL" id="WSZK01000023">
    <property type="protein sequence ID" value="MWG35519.1"/>
    <property type="molecule type" value="Genomic_DNA"/>
</dbReference>
<gene>
    <name evidence="2" type="ORF">GQS65_13660</name>
</gene>
<dbReference type="AlphaFoldDB" id="A0A6B0GPN5"/>
<sequence>MVNWTAVVVGFLVEVVVGTIGLAVPVLGQLTAALLGGVVAGYMVGGSLGNGAWHGLLAGAFGGLVIALVVGVLGSVALSVGVGPPGFLAGLGATALFVAFWLLVSVPSAVGGVVGAAVA</sequence>
<comment type="caution">
    <text evidence="2">The sequence shown here is derived from an EMBL/GenBank/DDBJ whole genome shotgun (WGS) entry which is preliminary data.</text>
</comment>
<keyword evidence="1" id="KW-1133">Transmembrane helix</keyword>
<proteinExistence type="predicted"/>
<evidence type="ECO:0000313" key="3">
    <source>
        <dbReference type="Proteomes" id="UP000451471"/>
    </source>
</evidence>
<dbReference type="Proteomes" id="UP000451471">
    <property type="component" value="Unassembled WGS sequence"/>
</dbReference>
<name>A0A6B0GPN5_9EURY</name>
<evidence type="ECO:0000256" key="1">
    <source>
        <dbReference type="SAM" id="Phobius"/>
    </source>
</evidence>
<accession>A0A6B0GPN5</accession>